<dbReference type="Proteomes" id="UP001652504">
    <property type="component" value="Unassembled WGS sequence"/>
</dbReference>
<accession>A0ABT3AC19</accession>
<dbReference type="Pfam" id="PF01755">
    <property type="entry name" value="Glyco_transf_25"/>
    <property type="match status" value="1"/>
</dbReference>
<organism evidence="2 3">
    <name type="scientific">Fluctibacter corallii</name>
    <dbReference type="NCBI Taxonomy" id="2984329"/>
    <lineage>
        <taxon>Bacteria</taxon>
        <taxon>Pseudomonadati</taxon>
        <taxon>Pseudomonadota</taxon>
        <taxon>Gammaproteobacteria</taxon>
        <taxon>Alteromonadales</taxon>
        <taxon>Alteromonadaceae</taxon>
        <taxon>Fluctibacter</taxon>
    </lineage>
</organism>
<dbReference type="EMBL" id="JAOWKX010000009">
    <property type="protein sequence ID" value="MCV2886160.1"/>
    <property type="molecule type" value="Genomic_DNA"/>
</dbReference>
<dbReference type="RefSeq" id="WP_263713450.1">
    <property type="nucleotide sequence ID" value="NZ_JAOWKX010000009.1"/>
</dbReference>
<reference evidence="2 3" key="1">
    <citation type="submission" date="2022-10" db="EMBL/GenBank/DDBJ databases">
        <title>Aestuariibacter sp. AA17 isolated from Montipora capitata coral fragment.</title>
        <authorList>
            <person name="Emsley S.A."/>
            <person name="Pfannmuller K.M."/>
            <person name="Loughran R.M."/>
            <person name="Shlafstein M."/>
            <person name="Papke E."/>
            <person name="Saw J.H."/>
            <person name="Ushijima B."/>
            <person name="Videau P."/>
        </authorList>
    </citation>
    <scope>NUCLEOTIDE SEQUENCE [LARGE SCALE GENOMIC DNA]</scope>
    <source>
        <strain evidence="2 3">AA17</strain>
    </source>
</reference>
<dbReference type="CDD" id="cd06532">
    <property type="entry name" value="Glyco_transf_25"/>
    <property type="match status" value="1"/>
</dbReference>
<comment type="caution">
    <text evidence="2">The sequence shown here is derived from an EMBL/GenBank/DDBJ whole genome shotgun (WGS) entry which is preliminary data.</text>
</comment>
<evidence type="ECO:0000259" key="1">
    <source>
        <dbReference type="Pfam" id="PF01755"/>
    </source>
</evidence>
<feature type="domain" description="Glycosyl transferase family 25" evidence="1">
    <location>
        <begin position="17"/>
        <end position="224"/>
    </location>
</feature>
<keyword evidence="3" id="KW-1185">Reference proteome</keyword>
<protein>
    <submittedName>
        <fullName evidence="2">Glycosyltransferase family 25 protein</fullName>
    </submittedName>
</protein>
<proteinExistence type="predicted"/>
<name>A0ABT3AC19_9ALTE</name>
<evidence type="ECO:0000313" key="2">
    <source>
        <dbReference type="EMBL" id="MCV2886160.1"/>
    </source>
</evidence>
<sequence>MAEQNAAIFSSLNDYFDHVYVLTLTHATDRQENVKKELAGLNWSFFYGTDKKTLDMQTLERDGIYDDAEHKSTKRTHRSMNLGEVACSLSHKRMYQDMLDNGYKRVLIMEDDVLPVPEQLARFNEIVKQLPNDWELLMLGYYGHKLAKPFYKAQVSLYTLFHHLSLFNWGNVSKNWIDNIIMDDYSEDLFEIGKVLGTHAYAITDEAAKKFIDYQTPVKLQADRIFNYYKSERPLKGFAVKRPVFTLSELSKVSYIQ</sequence>
<evidence type="ECO:0000313" key="3">
    <source>
        <dbReference type="Proteomes" id="UP001652504"/>
    </source>
</evidence>
<dbReference type="InterPro" id="IPR002654">
    <property type="entry name" value="Glyco_trans_25"/>
</dbReference>
<gene>
    <name evidence="2" type="ORF">OE749_15815</name>
</gene>